<comment type="caution">
    <text evidence="3">The sequence shown here is derived from an EMBL/GenBank/DDBJ whole genome shotgun (WGS) entry which is preliminary data.</text>
</comment>
<name>A0A8H5GQD7_9AGAR</name>
<organism evidence="3 4">
    <name type="scientific">Tetrapyrgos nigripes</name>
    <dbReference type="NCBI Taxonomy" id="182062"/>
    <lineage>
        <taxon>Eukaryota</taxon>
        <taxon>Fungi</taxon>
        <taxon>Dikarya</taxon>
        <taxon>Basidiomycota</taxon>
        <taxon>Agaricomycotina</taxon>
        <taxon>Agaricomycetes</taxon>
        <taxon>Agaricomycetidae</taxon>
        <taxon>Agaricales</taxon>
        <taxon>Marasmiineae</taxon>
        <taxon>Marasmiaceae</taxon>
        <taxon>Tetrapyrgos</taxon>
    </lineage>
</organism>
<reference evidence="3 4" key="1">
    <citation type="journal article" date="2020" name="ISME J.">
        <title>Uncovering the hidden diversity of litter-decomposition mechanisms in mushroom-forming fungi.</title>
        <authorList>
            <person name="Floudas D."/>
            <person name="Bentzer J."/>
            <person name="Ahren D."/>
            <person name="Johansson T."/>
            <person name="Persson P."/>
            <person name="Tunlid A."/>
        </authorList>
    </citation>
    <scope>NUCLEOTIDE SEQUENCE [LARGE SCALE GENOMIC DNA]</scope>
    <source>
        <strain evidence="3 4">CBS 291.85</strain>
    </source>
</reference>
<evidence type="ECO:0000256" key="1">
    <source>
        <dbReference type="SAM" id="MobiDB-lite"/>
    </source>
</evidence>
<proteinExistence type="predicted"/>
<dbReference type="AlphaFoldDB" id="A0A8H5GQD7"/>
<feature type="transmembrane region" description="Helical" evidence="2">
    <location>
        <begin position="58"/>
        <end position="79"/>
    </location>
</feature>
<protein>
    <submittedName>
        <fullName evidence="3">Uncharacterized protein</fullName>
    </submittedName>
</protein>
<keyword evidence="4" id="KW-1185">Reference proteome</keyword>
<dbReference type="EMBL" id="JAACJM010000014">
    <property type="protein sequence ID" value="KAF5368965.1"/>
    <property type="molecule type" value="Genomic_DNA"/>
</dbReference>
<dbReference type="Proteomes" id="UP000559256">
    <property type="component" value="Unassembled WGS sequence"/>
</dbReference>
<keyword evidence="2" id="KW-1133">Transmembrane helix</keyword>
<evidence type="ECO:0000256" key="2">
    <source>
        <dbReference type="SAM" id="Phobius"/>
    </source>
</evidence>
<evidence type="ECO:0000313" key="3">
    <source>
        <dbReference type="EMBL" id="KAF5368965.1"/>
    </source>
</evidence>
<feature type="region of interest" description="Disordered" evidence="1">
    <location>
        <begin position="433"/>
        <end position="469"/>
    </location>
</feature>
<gene>
    <name evidence="3" type="ORF">D9758_003001</name>
</gene>
<dbReference type="OrthoDB" id="5570013at2759"/>
<accession>A0A8H5GQD7</accession>
<sequence length="469" mass="51878">MPTYEESESLVPLLQSEDVDPSGFQSREDIEEASPLVSAKSLSYYFQRIWKSHRRKRVVVLAALSAAFIIIIIILSIAFRGAATIPEPEEVEEEFAKDPRLEKYQTLNDTLLCGDWTTPDVRSPISTVSFNLYSSVNLTFFLTRGNPINGQIIIHPERLESPDHIRVDITAKHNDLGRKQLQLSKACLAGQDNEHGIMIWADPQTTFSDVTYEIRVHLPDIRDFHDISTDFTNSAVLHDFTVPLDLFSPTSFDILRIATRNAKITGELFSSQIYIHTTNAEVKGIFAASDVIQIQTSKAPAYITVITVAKHAEAETSVSIRNKDAAIIVADISILSRFDHATLNASVHTTNGNLIINGHSRIDMPDKAIFLLNASTSNAPASLHLPKEFQGTFNMSTTSGTASLKLNSDQRDRDGQKRVVSMDIANAKAHKAGKLYWGGEPPESDQGDVKLKTSKKDVTISGVHPGNDR</sequence>
<evidence type="ECO:0000313" key="4">
    <source>
        <dbReference type="Proteomes" id="UP000559256"/>
    </source>
</evidence>
<keyword evidence="2" id="KW-0812">Transmembrane</keyword>
<feature type="compositionally biased region" description="Basic and acidic residues" evidence="1">
    <location>
        <begin position="447"/>
        <end position="458"/>
    </location>
</feature>
<keyword evidence="2" id="KW-0472">Membrane</keyword>